<reference evidence="1 2" key="1">
    <citation type="journal article" date="2021" name="Genome Biol. Evol.">
        <title>Complete Genome Sequencing of a Novel Gloeobacter Species from a Waterfall Cave in Mexico.</title>
        <authorList>
            <person name="Saw J.H."/>
            <person name="Cardona T."/>
            <person name="Montejano G."/>
        </authorList>
    </citation>
    <scope>NUCLEOTIDE SEQUENCE [LARGE SCALE GENOMIC DNA]</scope>
    <source>
        <strain evidence="1">MG652769</strain>
    </source>
</reference>
<name>A0ABY3PKZ5_9CYAN</name>
<gene>
    <name evidence="1" type="ORF">ISF26_21830</name>
</gene>
<dbReference type="Proteomes" id="UP001054846">
    <property type="component" value="Chromosome"/>
</dbReference>
<evidence type="ECO:0000313" key="1">
    <source>
        <dbReference type="EMBL" id="UFP94352.1"/>
    </source>
</evidence>
<dbReference type="RefSeq" id="WP_230841406.1">
    <property type="nucleotide sequence ID" value="NZ_CP063845.1"/>
</dbReference>
<keyword evidence="2" id="KW-1185">Reference proteome</keyword>
<dbReference type="EMBL" id="CP063845">
    <property type="protein sequence ID" value="UFP94352.1"/>
    <property type="molecule type" value="Genomic_DNA"/>
</dbReference>
<evidence type="ECO:0008006" key="3">
    <source>
        <dbReference type="Google" id="ProtNLM"/>
    </source>
</evidence>
<dbReference type="SUPFAM" id="SSF63829">
    <property type="entry name" value="Calcium-dependent phosphotriesterase"/>
    <property type="match status" value="1"/>
</dbReference>
<organism evidence="1 2">
    <name type="scientific">Gloeobacter morelensis MG652769</name>
    <dbReference type="NCBI Taxonomy" id="2781736"/>
    <lineage>
        <taxon>Bacteria</taxon>
        <taxon>Bacillati</taxon>
        <taxon>Cyanobacteriota</taxon>
        <taxon>Cyanophyceae</taxon>
        <taxon>Gloeobacterales</taxon>
        <taxon>Gloeobacteraceae</taxon>
        <taxon>Gloeobacter</taxon>
        <taxon>Gloeobacter morelensis</taxon>
    </lineage>
</organism>
<protein>
    <recommendedName>
        <fullName evidence="3">NHL repeat containing protein</fullName>
    </recommendedName>
</protein>
<accession>A0ABY3PKZ5</accession>
<evidence type="ECO:0000313" key="2">
    <source>
        <dbReference type="Proteomes" id="UP001054846"/>
    </source>
</evidence>
<proteinExistence type="predicted"/>
<sequence length="441" mass="45223">MHTIHRFRSTLWHKPFHNQSLNFCTPNTLFPRNVATVAASIGLLLASLASVCAEEISGVTDYFQATRTPSLFGNVGRAADANIPLGKAHKIEATVTESATNSVFAQVFQPFGVATDASGGVFVSSCDDGCFNSIVSKFAPDGTALGAVAIGDGITTAGQYLATDPATGAIYDLIPDGTLLAIDPNSGAITPLLNLRQLQIDTSSVYDIVAGAADNFGGLILPESSIYGDLSILQSSDVTYLFVTALSAQTLPYVIRLRLQGGSVVEAKAIVASRASTAGGVNLTRGVAVNLQKVVLTTLPIGNGVGTFDVPVAFIADFDPMAASVETIAVSGGTDLASSGMTADTAGNFYIATNSVGSAALGLPGGSLVVVSPEFLILNTFSIGGATSTAGDVAVSSLDGTAYLTARNENAVIAVSGLLSSEMANSARSTNRQKRRLSPSR</sequence>